<dbReference type="AlphaFoldDB" id="S7J4Q7"/>
<sequence length="51" mass="5618">MTIPTIARMDKAKAETSVSMCFLGDMLAQGHVVSKINSKDVLRQSTKHINN</sequence>
<evidence type="ECO:0000313" key="1">
    <source>
        <dbReference type="EMBL" id="EPP35027.1"/>
    </source>
</evidence>
<gene>
    <name evidence="1" type="ORF">CP10139811_0276</name>
</gene>
<organism evidence="1 2">
    <name type="scientific">Chlamydia ibidis</name>
    <dbReference type="NCBI Taxonomy" id="1405396"/>
    <lineage>
        <taxon>Bacteria</taxon>
        <taxon>Pseudomonadati</taxon>
        <taxon>Chlamydiota</taxon>
        <taxon>Chlamydiia</taxon>
        <taxon>Chlamydiales</taxon>
        <taxon>Chlamydiaceae</taxon>
        <taxon>Chlamydia/Chlamydophila group</taxon>
        <taxon>Chlamydia</taxon>
    </lineage>
</organism>
<evidence type="ECO:0000313" key="2">
    <source>
        <dbReference type="Proteomes" id="UP000016200"/>
    </source>
</evidence>
<proteinExistence type="predicted"/>
<comment type="caution">
    <text evidence="1">The sequence shown here is derived from an EMBL/GenBank/DDBJ whole genome shotgun (WGS) entry which is preliminary data.</text>
</comment>
<name>S7J4Q7_9CHLA</name>
<accession>S7J4Q7</accession>
<protein>
    <submittedName>
        <fullName evidence="1">Uncharacterized protein</fullName>
    </submittedName>
</protein>
<dbReference type="EMBL" id="ATNB01000114">
    <property type="protein sequence ID" value="EPP35027.1"/>
    <property type="molecule type" value="Genomic_DNA"/>
</dbReference>
<dbReference type="HOGENOM" id="CLU_3097059_0_0_0"/>
<dbReference type="Proteomes" id="UP000016200">
    <property type="component" value="Unassembled WGS sequence"/>
</dbReference>
<reference evidence="1 2" key="1">
    <citation type="submission" date="2013-04" db="EMBL/GenBank/DDBJ databases">
        <title>Genome sequence of Chlamydia psittaci 10-1398/11.</title>
        <authorList>
            <person name="Huot-Creasy H."/>
            <person name="McCracken C.L."/>
            <person name="Humphries M."/>
            <person name="Sachse K."/>
            <person name="Laroucau K."/>
            <person name="Bavoil P."/>
            <person name="Myers G.S."/>
        </authorList>
    </citation>
    <scope>NUCLEOTIDE SEQUENCE [LARGE SCALE GENOMIC DNA]</scope>
    <source>
        <strain evidence="1 2">10_1398_11</strain>
    </source>
</reference>